<gene>
    <name evidence="4" type="ORF">FB558_6900</name>
</gene>
<dbReference type="InterPro" id="IPR027372">
    <property type="entry name" value="Phytase-like_dom"/>
</dbReference>
<protein>
    <recommendedName>
        <fullName evidence="3">Phytase-like domain-containing protein</fullName>
    </recommendedName>
</protein>
<evidence type="ECO:0000259" key="3">
    <source>
        <dbReference type="Pfam" id="PF13449"/>
    </source>
</evidence>
<dbReference type="OrthoDB" id="9798539at2"/>
<feature type="chain" id="PRO_5022224362" description="Phytase-like domain-containing protein" evidence="2">
    <location>
        <begin position="29"/>
        <end position="397"/>
    </location>
</feature>
<accession>A0A543D3G0</accession>
<organism evidence="4 5">
    <name type="scientific">Pseudonocardia kunmingensis</name>
    <dbReference type="NCBI Taxonomy" id="630975"/>
    <lineage>
        <taxon>Bacteria</taxon>
        <taxon>Bacillati</taxon>
        <taxon>Actinomycetota</taxon>
        <taxon>Actinomycetes</taxon>
        <taxon>Pseudonocardiales</taxon>
        <taxon>Pseudonocardiaceae</taxon>
        <taxon>Pseudonocardia</taxon>
    </lineage>
</organism>
<name>A0A543D3G0_9PSEU</name>
<dbReference type="EMBL" id="VFPA01000005">
    <property type="protein sequence ID" value="TQM03875.1"/>
    <property type="molecule type" value="Genomic_DNA"/>
</dbReference>
<reference evidence="4 5" key="1">
    <citation type="submission" date="2019-06" db="EMBL/GenBank/DDBJ databases">
        <title>Sequencing the genomes of 1000 actinobacteria strains.</title>
        <authorList>
            <person name="Klenk H.-P."/>
        </authorList>
    </citation>
    <scope>NUCLEOTIDE SEQUENCE [LARGE SCALE GENOMIC DNA]</scope>
    <source>
        <strain evidence="4 5">DSM 45301</strain>
    </source>
</reference>
<evidence type="ECO:0000256" key="1">
    <source>
        <dbReference type="SAM" id="MobiDB-lite"/>
    </source>
</evidence>
<comment type="caution">
    <text evidence="4">The sequence shown here is derived from an EMBL/GenBank/DDBJ whole genome shotgun (WGS) entry which is preliminary data.</text>
</comment>
<keyword evidence="2" id="KW-0732">Signal</keyword>
<dbReference type="PANTHER" id="PTHR37957">
    <property type="entry name" value="BLR7070 PROTEIN"/>
    <property type="match status" value="1"/>
</dbReference>
<keyword evidence="5" id="KW-1185">Reference proteome</keyword>
<dbReference type="Pfam" id="PF13449">
    <property type="entry name" value="Phytase-like"/>
    <property type="match status" value="1"/>
</dbReference>
<evidence type="ECO:0000313" key="5">
    <source>
        <dbReference type="Proteomes" id="UP000315677"/>
    </source>
</evidence>
<dbReference type="Proteomes" id="UP000315677">
    <property type="component" value="Unassembled WGS sequence"/>
</dbReference>
<dbReference type="SUPFAM" id="SSF50956">
    <property type="entry name" value="Thermostable phytase (3-phytase)"/>
    <property type="match status" value="1"/>
</dbReference>
<feature type="region of interest" description="Disordered" evidence="1">
    <location>
        <begin position="119"/>
        <end position="143"/>
    </location>
</feature>
<sequence>MSSLRPRALGVPVALALVVTSAACGAAAAPTAPVAAPAPPAPPPLQVAGFLGEQRIPSGTQFAGTTVGGLSGLDRDPATGTWFVVSDDRSELAPARFYTADLRFDGPDGALSAVELTGTTPFLRPDGTPYPPLEGGDGTTVDPEDIRVDPIGGGLLWSQEGERIVPADGGPPTLIDPTVRFAERDGRSGDELTVPPEHRADATERGIRQNLGPEGLTFADGGELVVTALEGPLLQDGAVPTRAAGAVSRIVVRTRTGEVVSRFAYPQEPIFADPVPAGGFANNGVTAILAVDAADPTRFLVLERSFVTGVGNAVRLYDVDTAGATHIPEGGSAAGVTPVRKRLLLDLAELPLASLDNVEGMAWGPDRADGSRTLVLVSDDNFSDTQVTQFVAVAVRN</sequence>
<feature type="domain" description="Phytase-like" evidence="3">
    <location>
        <begin position="65"/>
        <end position="382"/>
    </location>
</feature>
<dbReference type="PROSITE" id="PS51257">
    <property type="entry name" value="PROKAR_LIPOPROTEIN"/>
    <property type="match status" value="1"/>
</dbReference>
<evidence type="ECO:0000256" key="2">
    <source>
        <dbReference type="SAM" id="SignalP"/>
    </source>
</evidence>
<dbReference type="PANTHER" id="PTHR37957:SF1">
    <property type="entry name" value="PHYTASE-LIKE DOMAIN-CONTAINING PROTEIN"/>
    <property type="match status" value="1"/>
</dbReference>
<dbReference type="AlphaFoldDB" id="A0A543D3G0"/>
<proteinExistence type="predicted"/>
<dbReference type="RefSeq" id="WP_142060828.1">
    <property type="nucleotide sequence ID" value="NZ_VFPA01000005.1"/>
</dbReference>
<feature type="signal peptide" evidence="2">
    <location>
        <begin position="1"/>
        <end position="28"/>
    </location>
</feature>
<evidence type="ECO:0000313" key="4">
    <source>
        <dbReference type="EMBL" id="TQM03875.1"/>
    </source>
</evidence>